<accession>A0A409YL99</accession>
<reference evidence="3 4" key="1">
    <citation type="journal article" date="2018" name="Evol. Lett.">
        <title>Horizontal gene cluster transfer increased hallucinogenic mushroom diversity.</title>
        <authorList>
            <person name="Reynolds H.T."/>
            <person name="Vijayakumar V."/>
            <person name="Gluck-Thaler E."/>
            <person name="Korotkin H.B."/>
            <person name="Matheny P.B."/>
            <person name="Slot J.C."/>
        </authorList>
    </citation>
    <scope>NUCLEOTIDE SEQUENCE [LARGE SCALE GENOMIC DNA]</scope>
    <source>
        <strain evidence="3 4">SRW20</strain>
    </source>
</reference>
<feature type="compositionally biased region" description="Basic and acidic residues" evidence="2">
    <location>
        <begin position="136"/>
        <end position="145"/>
    </location>
</feature>
<keyword evidence="1" id="KW-0175">Coiled coil</keyword>
<organism evidence="3 4">
    <name type="scientific">Gymnopilus dilepis</name>
    <dbReference type="NCBI Taxonomy" id="231916"/>
    <lineage>
        <taxon>Eukaryota</taxon>
        <taxon>Fungi</taxon>
        <taxon>Dikarya</taxon>
        <taxon>Basidiomycota</taxon>
        <taxon>Agaricomycotina</taxon>
        <taxon>Agaricomycetes</taxon>
        <taxon>Agaricomycetidae</taxon>
        <taxon>Agaricales</taxon>
        <taxon>Agaricineae</taxon>
        <taxon>Hymenogastraceae</taxon>
        <taxon>Gymnopilus</taxon>
    </lineage>
</organism>
<evidence type="ECO:0000256" key="2">
    <source>
        <dbReference type="SAM" id="MobiDB-lite"/>
    </source>
</evidence>
<feature type="compositionally biased region" description="Low complexity" evidence="2">
    <location>
        <begin position="146"/>
        <end position="158"/>
    </location>
</feature>
<proteinExistence type="predicted"/>
<gene>
    <name evidence="3" type="ORF">CVT26_000845</name>
</gene>
<comment type="caution">
    <text evidence="3">The sequence shown here is derived from an EMBL/GenBank/DDBJ whole genome shotgun (WGS) entry which is preliminary data.</text>
</comment>
<sequence length="287" mass="31597">MSSSSDVRERSIKEEVAMLASTLNDVQIRLQQVLTRLDAGEQVAETGESREEELEKELREAVNSAKWLRMQNAELEERLAQHKPELEQALSGREHLLRKLKHARKVIRDLLQERGDLSPRTQGFVTQEEIEEALDGDIRYDRDSESSSSSSSSEPPSDVDSDRTVRLTSAGVASPAQTFIGTPQVAHTSHLSPGPSAIRSDNGSIVSDPIRSPQTLIANQPASVSQRPSPNPSTSRSSPETWHIHFKKPPGSSILQEGPMDLAKLQICLRLDQDAVSKIVDAISPNC</sequence>
<evidence type="ECO:0000256" key="1">
    <source>
        <dbReference type="SAM" id="Coils"/>
    </source>
</evidence>
<feature type="coiled-coil region" evidence="1">
    <location>
        <begin position="44"/>
        <end position="113"/>
    </location>
</feature>
<keyword evidence="4" id="KW-1185">Reference proteome</keyword>
<feature type="region of interest" description="Disordered" evidence="2">
    <location>
        <begin position="132"/>
        <end position="163"/>
    </location>
</feature>
<feature type="compositionally biased region" description="Low complexity" evidence="2">
    <location>
        <begin position="225"/>
        <end position="239"/>
    </location>
</feature>
<evidence type="ECO:0000313" key="3">
    <source>
        <dbReference type="EMBL" id="PPR03847.1"/>
    </source>
</evidence>
<dbReference type="InParanoid" id="A0A409YL99"/>
<name>A0A409YL99_9AGAR</name>
<protein>
    <submittedName>
        <fullName evidence="3">Uncharacterized protein</fullName>
    </submittedName>
</protein>
<dbReference type="AlphaFoldDB" id="A0A409YL99"/>
<feature type="compositionally biased region" description="Polar residues" evidence="2">
    <location>
        <begin position="212"/>
        <end position="224"/>
    </location>
</feature>
<dbReference type="Proteomes" id="UP000284706">
    <property type="component" value="Unassembled WGS sequence"/>
</dbReference>
<evidence type="ECO:0000313" key="4">
    <source>
        <dbReference type="Proteomes" id="UP000284706"/>
    </source>
</evidence>
<dbReference type="OrthoDB" id="2985494at2759"/>
<feature type="region of interest" description="Disordered" evidence="2">
    <location>
        <begin position="186"/>
        <end position="254"/>
    </location>
</feature>
<dbReference type="EMBL" id="NHYE01000695">
    <property type="protein sequence ID" value="PPR03847.1"/>
    <property type="molecule type" value="Genomic_DNA"/>
</dbReference>